<evidence type="ECO:0000313" key="2">
    <source>
        <dbReference type="Proteomes" id="UP000266723"/>
    </source>
</evidence>
<reference evidence="1 2" key="1">
    <citation type="journal article" date="2020" name="BMC Genomics">
        <title>Intraspecific diversification of the crop wild relative Brassica cretica Lam. using demographic model selection.</title>
        <authorList>
            <person name="Kioukis A."/>
            <person name="Michalopoulou V.A."/>
            <person name="Briers L."/>
            <person name="Pirintsos S."/>
            <person name="Studholme D.J."/>
            <person name="Pavlidis P."/>
            <person name="Sarris P.F."/>
        </authorList>
    </citation>
    <scope>NUCLEOTIDE SEQUENCE [LARGE SCALE GENOMIC DNA]</scope>
    <source>
        <strain evidence="2">cv. PFS-1207/04</strain>
    </source>
</reference>
<organism evidence="1 2">
    <name type="scientific">Brassica cretica</name>
    <name type="common">Mustard</name>
    <dbReference type="NCBI Taxonomy" id="69181"/>
    <lineage>
        <taxon>Eukaryota</taxon>
        <taxon>Viridiplantae</taxon>
        <taxon>Streptophyta</taxon>
        <taxon>Embryophyta</taxon>
        <taxon>Tracheophyta</taxon>
        <taxon>Spermatophyta</taxon>
        <taxon>Magnoliopsida</taxon>
        <taxon>eudicotyledons</taxon>
        <taxon>Gunneridae</taxon>
        <taxon>Pentapetalae</taxon>
        <taxon>rosids</taxon>
        <taxon>malvids</taxon>
        <taxon>Brassicales</taxon>
        <taxon>Brassicaceae</taxon>
        <taxon>Brassiceae</taxon>
        <taxon>Brassica</taxon>
    </lineage>
</organism>
<name>A0ABQ7EIF8_BRACR</name>
<keyword evidence="2" id="KW-1185">Reference proteome</keyword>
<comment type="caution">
    <text evidence="1">The sequence shown here is derived from an EMBL/GenBank/DDBJ whole genome shotgun (WGS) entry which is preliminary data.</text>
</comment>
<dbReference type="EMBL" id="QGKV02000299">
    <property type="protein sequence ID" value="KAF3596779.1"/>
    <property type="molecule type" value="Genomic_DNA"/>
</dbReference>
<gene>
    <name evidence="1" type="ORF">DY000_02025173</name>
</gene>
<dbReference type="Proteomes" id="UP000266723">
    <property type="component" value="Unassembled WGS sequence"/>
</dbReference>
<evidence type="ECO:0000313" key="1">
    <source>
        <dbReference type="EMBL" id="KAF3596779.1"/>
    </source>
</evidence>
<protein>
    <submittedName>
        <fullName evidence="1">Uncharacterized protein</fullName>
    </submittedName>
</protein>
<sequence>MGSFKDKERFTESGAVNGDGLTRSGYGTGPGSDDLFLRSVAGGAISLSSCELGETEEEPRILKGKCCFVSSRLLRHIRRIDTDDGLRLPRLSRRLLRILICYRYLREGLFVKASKSDDEFCSAPSITESDEKPKPIYWKSHESNTLSFTPPRFKMFFFTTIVVIYQIKLPGPAILRERGLLHSPKPDLCQKVSSFELDDSLVHCVLPRFEVEDGAVQREEVRRECGQEECKVISHQSRTCVVITCAMLTY</sequence>
<proteinExistence type="predicted"/>
<accession>A0ABQ7EIF8</accession>